<accession>A0ABY7FV44</accession>
<organism evidence="1 2">
    <name type="scientific">Mya arenaria</name>
    <name type="common">Soft-shell clam</name>
    <dbReference type="NCBI Taxonomy" id="6604"/>
    <lineage>
        <taxon>Eukaryota</taxon>
        <taxon>Metazoa</taxon>
        <taxon>Spiralia</taxon>
        <taxon>Lophotrochozoa</taxon>
        <taxon>Mollusca</taxon>
        <taxon>Bivalvia</taxon>
        <taxon>Autobranchia</taxon>
        <taxon>Heteroconchia</taxon>
        <taxon>Euheterodonta</taxon>
        <taxon>Imparidentia</taxon>
        <taxon>Neoheterodontei</taxon>
        <taxon>Myida</taxon>
        <taxon>Myoidea</taxon>
        <taxon>Myidae</taxon>
        <taxon>Mya</taxon>
    </lineage>
</organism>
<keyword evidence="2" id="KW-1185">Reference proteome</keyword>
<gene>
    <name evidence="1" type="ORF">MAR_011721</name>
</gene>
<dbReference type="Proteomes" id="UP001164746">
    <property type="component" value="Chromosome 14"/>
</dbReference>
<evidence type="ECO:0000313" key="1">
    <source>
        <dbReference type="EMBL" id="WAR26017.1"/>
    </source>
</evidence>
<dbReference type="InterPro" id="IPR027417">
    <property type="entry name" value="P-loop_NTPase"/>
</dbReference>
<dbReference type="PANTHER" id="PTHR14241:SF32">
    <property type="entry name" value="VWFA DOMAIN-CONTAINING PROTEIN-RELATED"/>
    <property type="match status" value="1"/>
</dbReference>
<dbReference type="CDD" id="cd00882">
    <property type="entry name" value="Ras_like_GTPase"/>
    <property type="match status" value="1"/>
</dbReference>
<dbReference type="Gene3D" id="3.40.50.300">
    <property type="entry name" value="P-loop containing nucleotide triphosphate hydrolases"/>
    <property type="match status" value="1"/>
</dbReference>
<dbReference type="SUPFAM" id="SSF52540">
    <property type="entry name" value="P-loop containing nucleoside triphosphate hydrolases"/>
    <property type="match status" value="1"/>
</dbReference>
<protein>
    <submittedName>
        <fullName evidence="1">IFI44-like protein</fullName>
    </submittedName>
</protein>
<reference evidence="1" key="1">
    <citation type="submission" date="2022-11" db="EMBL/GenBank/DDBJ databases">
        <title>Centuries of genome instability and evolution in soft-shell clam transmissible cancer (bioRxiv).</title>
        <authorList>
            <person name="Hart S.F.M."/>
            <person name="Yonemitsu M.A."/>
            <person name="Giersch R.M."/>
            <person name="Beal B.F."/>
            <person name="Arriagada G."/>
            <person name="Davis B.W."/>
            <person name="Ostrander E.A."/>
            <person name="Goff S.P."/>
            <person name="Metzger M.J."/>
        </authorList>
    </citation>
    <scope>NUCLEOTIDE SEQUENCE</scope>
    <source>
        <strain evidence="1">MELC-2E11</strain>
        <tissue evidence="1">Siphon/mantle</tissue>
    </source>
</reference>
<dbReference type="EMBL" id="CP111025">
    <property type="protein sequence ID" value="WAR26017.1"/>
    <property type="molecule type" value="Genomic_DNA"/>
</dbReference>
<proteinExistence type="predicted"/>
<name>A0ABY7FV44_MYAAR</name>
<dbReference type="PANTHER" id="PTHR14241">
    <property type="entry name" value="INTERFERON-INDUCED PROTEIN 44"/>
    <property type="match status" value="1"/>
</dbReference>
<evidence type="ECO:0000313" key="2">
    <source>
        <dbReference type="Proteomes" id="UP001164746"/>
    </source>
</evidence>
<sequence length="261" mass="29123">MAAKTESYLRKKIKSDFGKVRLNLCLVGHTGAGKSAFINSIVSISKGHISDVSSVKTEDIGGVGTMKLLRIQGNTTDLLNQVYVFDTMGFTLAKSPEDNGITDKDLKAVLEGEVEINHKFSSVGSERTGYHNRQENKPHCVIIVVSAEALQLHDDSVLTRKMRNLHRFIPSDVSRIVVITCCDKISESVHQNVNEIYKSKKIYSIVQKATKTFGTPENMVFPIVNYYKELSLNPEKNVPILYALLFALTFAADRQELRTQT</sequence>